<evidence type="ECO:0000259" key="11">
    <source>
        <dbReference type="PROSITE" id="PS50240"/>
    </source>
</evidence>
<comment type="catalytic activity">
    <reaction evidence="9">
        <text>Preferential cleavage: Arg-|-Xaa, Lys-|-Xaa.</text>
        <dbReference type="EC" id="3.4.21.4"/>
    </reaction>
</comment>
<protein>
    <recommendedName>
        <fullName evidence="10">trypsin</fullName>
        <ecNumber evidence="10">3.4.21.4</ecNumber>
    </recommendedName>
</protein>
<evidence type="ECO:0000256" key="7">
    <source>
        <dbReference type="ARBA" id="ARBA00023157"/>
    </source>
</evidence>
<dbReference type="GO" id="GO:0004252">
    <property type="term" value="F:serine-type endopeptidase activity"/>
    <property type="evidence" value="ECO:0007669"/>
    <property type="project" value="UniProtKB-EC"/>
</dbReference>
<dbReference type="GO" id="GO:0006508">
    <property type="term" value="P:proteolysis"/>
    <property type="evidence" value="ECO:0007669"/>
    <property type="project" value="UniProtKB-KW"/>
</dbReference>
<dbReference type="Ensembl" id="ENSSGRT00000000862.1">
    <property type="protein sequence ID" value="ENSSGRP00000000781.1"/>
    <property type="gene ID" value="ENSSGRG00000000502.1"/>
</dbReference>
<dbReference type="PANTHER" id="PTHR24264">
    <property type="entry name" value="TRYPSIN-RELATED"/>
    <property type="match status" value="1"/>
</dbReference>
<dbReference type="Ensembl" id="ENSSGRT00000000868.1">
    <property type="protein sequence ID" value="ENSSGRP00000000787.1"/>
    <property type="gene ID" value="ENSSGRG00000000509.1"/>
</dbReference>
<evidence type="ECO:0000256" key="9">
    <source>
        <dbReference type="ARBA" id="ARBA00036320"/>
    </source>
</evidence>
<organism evidence="12 13">
    <name type="scientific">Sinocyclocheilus grahami</name>
    <name type="common">Dianchi golden-line fish</name>
    <name type="synonym">Barbus grahami</name>
    <dbReference type="NCBI Taxonomy" id="75366"/>
    <lineage>
        <taxon>Eukaryota</taxon>
        <taxon>Metazoa</taxon>
        <taxon>Chordata</taxon>
        <taxon>Craniata</taxon>
        <taxon>Vertebrata</taxon>
        <taxon>Euteleostomi</taxon>
        <taxon>Actinopterygii</taxon>
        <taxon>Neopterygii</taxon>
        <taxon>Teleostei</taxon>
        <taxon>Ostariophysi</taxon>
        <taxon>Cypriniformes</taxon>
        <taxon>Cyprinidae</taxon>
        <taxon>Cyprininae</taxon>
        <taxon>Sinocyclocheilus</taxon>
    </lineage>
</organism>
<dbReference type="PROSITE" id="PS50240">
    <property type="entry name" value="TRYPSIN_DOM"/>
    <property type="match status" value="1"/>
</dbReference>
<name>A0A672JX21_SINGR</name>
<accession>A0A672JX21</accession>
<evidence type="ECO:0000313" key="13">
    <source>
        <dbReference type="Proteomes" id="UP000472262"/>
    </source>
</evidence>
<evidence type="ECO:0000256" key="5">
    <source>
        <dbReference type="ARBA" id="ARBA00022801"/>
    </source>
</evidence>
<keyword evidence="8" id="KW-0325">Glycoprotein</keyword>
<dbReference type="PROSITE" id="PS00135">
    <property type="entry name" value="TRYPSIN_SER"/>
    <property type="match status" value="1"/>
</dbReference>
<dbReference type="Gene3D" id="2.40.10.10">
    <property type="entry name" value="Trypsin-like serine proteases"/>
    <property type="match status" value="1"/>
</dbReference>
<evidence type="ECO:0000256" key="3">
    <source>
        <dbReference type="ARBA" id="ARBA00022670"/>
    </source>
</evidence>
<dbReference type="InterPro" id="IPR001254">
    <property type="entry name" value="Trypsin_dom"/>
</dbReference>
<dbReference type="FunFam" id="2.40.10.10:FF:000054">
    <property type="entry name" value="Complement C1r subcomponent"/>
    <property type="match status" value="1"/>
</dbReference>
<dbReference type="EC" id="3.4.21.4" evidence="10"/>
<evidence type="ECO:0000256" key="1">
    <source>
        <dbReference type="ARBA" id="ARBA00004239"/>
    </source>
</evidence>
<evidence type="ECO:0000256" key="2">
    <source>
        <dbReference type="ARBA" id="ARBA00022525"/>
    </source>
</evidence>
<proteinExistence type="predicted"/>
<dbReference type="AlphaFoldDB" id="A0A672JX21"/>
<dbReference type="SUPFAM" id="SSF50494">
    <property type="entry name" value="Trypsin-like serine proteases"/>
    <property type="match status" value="1"/>
</dbReference>
<keyword evidence="6" id="KW-0720">Serine protease</keyword>
<dbReference type="InterPro" id="IPR033116">
    <property type="entry name" value="TRYPSIN_SER"/>
</dbReference>
<evidence type="ECO:0000256" key="8">
    <source>
        <dbReference type="ARBA" id="ARBA00023180"/>
    </source>
</evidence>
<evidence type="ECO:0000256" key="6">
    <source>
        <dbReference type="ARBA" id="ARBA00022825"/>
    </source>
</evidence>
<dbReference type="InterPro" id="IPR050127">
    <property type="entry name" value="Serine_Proteases_S1"/>
</dbReference>
<evidence type="ECO:0000256" key="10">
    <source>
        <dbReference type="ARBA" id="ARBA00038868"/>
    </source>
</evidence>
<keyword evidence="4" id="KW-0732">Signal</keyword>
<keyword evidence="5" id="KW-0378">Hydrolase</keyword>
<keyword evidence="7" id="KW-1015">Disulfide bond</keyword>
<evidence type="ECO:0000256" key="4">
    <source>
        <dbReference type="ARBA" id="ARBA00022729"/>
    </source>
</evidence>
<dbReference type="InterPro" id="IPR043504">
    <property type="entry name" value="Peptidase_S1_PA_chymotrypsin"/>
</dbReference>
<dbReference type="Pfam" id="PF00089">
    <property type="entry name" value="Trypsin"/>
    <property type="match status" value="1"/>
</dbReference>
<keyword evidence="2" id="KW-0964">Secreted</keyword>
<sequence length="113" mass="12304">KDNNSPKSSASWYCRYLLHAPVQIYPLDECDSVGLPVTDNMICAGGDQVDSCQGDSGGPLFSPVLGYGSPDNPYRLTGIVSWGPIGCGNKSFKGFYTKVQNYLDWIKETMGKN</sequence>
<feature type="domain" description="Peptidase S1" evidence="11">
    <location>
        <begin position="1"/>
        <end position="111"/>
    </location>
</feature>
<dbReference type="GO" id="GO:0005615">
    <property type="term" value="C:extracellular space"/>
    <property type="evidence" value="ECO:0007669"/>
    <property type="project" value="TreeGrafter"/>
</dbReference>
<dbReference type="PANTHER" id="PTHR24264:SF54">
    <property type="entry name" value="PEPTIDASE S1 DOMAIN-CONTAINING PROTEIN"/>
    <property type="match status" value="1"/>
</dbReference>
<evidence type="ECO:0000313" key="12">
    <source>
        <dbReference type="Ensembl" id="ENSSGRP00000000781.1"/>
    </source>
</evidence>
<dbReference type="Proteomes" id="UP000472262">
    <property type="component" value="Unassembled WGS sequence"/>
</dbReference>
<keyword evidence="3" id="KW-0645">Protease</keyword>
<comment type="subcellular location">
    <subcellularLocation>
        <location evidence="1">Secreted</location>
        <location evidence="1">Extracellular space</location>
    </subcellularLocation>
</comment>
<dbReference type="InterPro" id="IPR009003">
    <property type="entry name" value="Peptidase_S1_PA"/>
</dbReference>
<reference evidence="12" key="1">
    <citation type="submission" date="2025-05" db="UniProtKB">
        <authorList>
            <consortium name="Ensembl"/>
        </authorList>
    </citation>
    <scope>IDENTIFICATION</scope>
</reference>
<keyword evidence="13" id="KW-1185">Reference proteome</keyword>